<dbReference type="GO" id="GO:0005507">
    <property type="term" value="F:copper ion binding"/>
    <property type="evidence" value="ECO:0007669"/>
    <property type="project" value="InterPro"/>
</dbReference>
<gene>
    <name evidence="8" type="ORF">Syun_003651</name>
</gene>
<evidence type="ECO:0000313" key="8">
    <source>
        <dbReference type="EMBL" id="KAK9162749.1"/>
    </source>
</evidence>
<dbReference type="Proteomes" id="UP001420932">
    <property type="component" value="Unassembled WGS sequence"/>
</dbReference>
<dbReference type="Gene3D" id="2.60.40.420">
    <property type="entry name" value="Cupredoxins - blue copper proteins"/>
    <property type="match status" value="1"/>
</dbReference>
<proteinExistence type="inferred from homology"/>
<dbReference type="GO" id="GO:0009506">
    <property type="term" value="C:plasmodesma"/>
    <property type="evidence" value="ECO:0007669"/>
    <property type="project" value="TreeGrafter"/>
</dbReference>
<feature type="region of interest" description="Disordered" evidence="5">
    <location>
        <begin position="134"/>
        <end position="166"/>
    </location>
</feature>
<keyword evidence="9" id="KW-1185">Reference proteome</keyword>
<keyword evidence="3" id="KW-0560">Oxidoreductase</keyword>
<dbReference type="EMBL" id="JBBNAF010000002">
    <property type="protein sequence ID" value="KAK9162749.1"/>
    <property type="molecule type" value="Genomic_DNA"/>
</dbReference>
<dbReference type="PANTHER" id="PTHR11709">
    <property type="entry name" value="MULTI-COPPER OXIDASE"/>
    <property type="match status" value="1"/>
</dbReference>
<evidence type="ECO:0000256" key="4">
    <source>
        <dbReference type="ARBA" id="ARBA00023008"/>
    </source>
</evidence>
<feature type="chain" id="PRO_5042852426" description="Plastocyanin-like domain-containing protein" evidence="6">
    <location>
        <begin position="32"/>
        <end position="166"/>
    </location>
</feature>
<name>A0AAP0L5H4_9MAGN</name>
<dbReference type="InterPro" id="IPR045087">
    <property type="entry name" value="Cu-oxidase_fam"/>
</dbReference>
<accession>A0AAP0L5H4</accession>
<dbReference type="InterPro" id="IPR011707">
    <property type="entry name" value="Cu-oxidase-like_N"/>
</dbReference>
<comment type="caution">
    <text evidence="8">The sequence shown here is derived from an EMBL/GenBank/DDBJ whole genome shotgun (WGS) entry which is preliminary data.</text>
</comment>
<evidence type="ECO:0000256" key="3">
    <source>
        <dbReference type="ARBA" id="ARBA00023002"/>
    </source>
</evidence>
<organism evidence="8 9">
    <name type="scientific">Stephania yunnanensis</name>
    <dbReference type="NCBI Taxonomy" id="152371"/>
    <lineage>
        <taxon>Eukaryota</taxon>
        <taxon>Viridiplantae</taxon>
        <taxon>Streptophyta</taxon>
        <taxon>Embryophyta</taxon>
        <taxon>Tracheophyta</taxon>
        <taxon>Spermatophyta</taxon>
        <taxon>Magnoliopsida</taxon>
        <taxon>Ranunculales</taxon>
        <taxon>Menispermaceae</taxon>
        <taxon>Menispermoideae</taxon>
        <taxon>Cissampelideae</taxon>
        <taxon>Stephania</taxon>
    </lineage>
</organism>
<evidence type="ECO:0000313" key="9">
    <source>
        <dbReference type="Proteomes" id="UP001420932"/>
    </source>
</evidence>
<dbReference type="AlphaFoldDB" id="A0AAP0L5H4"/>
<protein>
    <recommendedName>
        <fullName evidence="7">Plastocyanin-like domain-containing protein</fullName>
    </recommendedName>
</protein>
<feature type="signal peptide" evidence="6">
    <location>
        <begin position="1"/>
        <end position="31"/>
    </location>
</feature>
<feature type="domain" description="Plastocyanin-like" evidence="7">
    <location>
        <begin position="41"/>
        <end position="101"/>
    </location>
</feature>
<evidence type="ECO:0000259" key="7">
    <source>
        <dbReference type="Pfam" id="PF07732"/>
    </source>
</evidence>
<keyword evidence="2" id="KW-0479">Metal-binding</keyword>
<dbReference type="InterPro" id="IPR008972">
    <property type="entry name" value="Cupredoxin"/>
</dbReference>
<sequence length="166" mass="18747">MPSSLKHIGSKALFVLCLCLAFIVNDRRCYGSRIRRFTWEVGYVFWSPDCQEHVVMGINGQFPGPTIRAKVGDTIVVNLTNTLHTEGVVIHWHGIRQWENAFPCGDSLQNPYKNLRGDLQWGMKWETNFLRHEDSSSSQGLGRDGDGDGIMMKVNPHMVTGTEIGR</sequence>
<dbReference type="Pfam" id="PF07732">
    <property type="entry name" value="Cu-oxidase_3"/>
    <property type="match status" value="1"/>
</dbReference>
<evidence type="ECO:0000256" key="1">
    <source>
        <dbReference type="ARBA" id="ARBA00010609"/>
    </source>
</evidence>
<dbReference type="PANTHER" id="PTHR11709:SF394">
    <property type="entry name" value="FI03373P-RELATED"/>
    <property type="match status" value="1"/>
</dbReference>
<evidence type="ECO:0000256" key="2">
    <source>
        <dbReference type="ARBA" id="ARBA00022723"/>
    </source>
</evidence>
<dbReference type="GO" id="GO:0016491">
    <property type="term" value="F:oxidoreductase activity"/>
    <property type="evidence" value="ECO:0007669"/>
    <property type="project" value="UniProtKB-KW"/>
</dbReference>
<keyword evidence="6" id="KW-0732">Signal</keyword>
<comment type="similarity">
    <text evidence="1">Belongs to the multicopper oxidase family.</text>
</comment>
<reference evidence="8 9" key="1">
    <citation type="submission" date="2024-01" db="EMBL/GenBank/DDBJ databases">
        <title>Genome assemblies of Stephania.</title>
        <authorList>
            <person name="Yang L."/>
        </authorList>
    </citation>
    <scope>NUCLEOTIDE SEQUENCE [LARGE SCALE GENOMIC DNA]</scope>
    <source>
        <strain evidence="8">YNDBR</strain>
        <tissue evidence="8">Leaf</tissue>
    </source>
</reference>
<dbReference type="SUPFAM" id="SSF49503">
    <property type="entry name" value="Cupredoxins"/>
    <property type="match status" value="1"/>
</dbReference>
<evidence type="ECO:0000256" key="5">
    <source>
        <dbReference type="SAM" id="MobiDB-lite"/>
    </source>
</evidence>
<evidence type="ECO:0000256" key="6">
    <source>
        <dbReference type="SAM" id="SignalP"/>
    </source>
</evidence>
<keyword evidence="4" id="KW-0186">Copper</keyword>